<sequence>MNLRQLEILAAVIRTHSTIAAAQDLGMSQPAVSNSIKSAEASLGFLLFERVNNRLIPTPEAQVLLGEAEPLFLMRDTVMQTAAYLKAGRKGRIRVAATAELSESLMPQVISRFLTNHLGVEVALETHRLDTVLNYVETGVSDIGFAMEPYPRPSLEQTPLAALDMVCAFSPDSELGKLQFVTPVDLDGMPVIKAGSGSRINKLIEEAFQKSRVVFNPTVDVRFMNVAGYCVEQGVGVAIIDELTASCRQHGTMRVLPFRPRVQISLAAVSAASRPQQRLVKSLVKYARDEVAKRLR</sequence>
<evidence type="ECO:0000256" key="2">
    <source>
        <dbReference type="ARBA" id="ARBA00023015"/>
    </source>
</evidence>
<keyword evidence="5" id="KW-0804">Transcription</keyword>
<feature type="domain" description="HTH lysR-type" evidence="6">
    <location>
        <begin position="1"/>
        <end position="58"/>
    </location>
</feature>
<keyword evidence="3" id="KW-0238">DNA-binding</keyword>
<keyword evidence="8" id="KW-1185">Reference proteome</keyword>
<dbReference type="GO" id="GO:0003700">
    <property type="term" value="F:DNA-binding transcription factor activity"/>
    <property type="evidence" value="ECO:0007669"/>
    <property type="project" value="InterPro"/>
</dbReference>
<dbReference type="Gene3D" id="1.10.10.10">
    <property type="entry name" value="Winged helix-like DNA-binding domain superfamily/Winged helix DNA-binding domain"/>
    <property type="match status" value="1"/>
</dbReference>
<evidence type="ECO:0000313" key="8">
    <source>
        <dbReference type="Proteomes" id="UP000311605"/>
    </source>
</evidence>
<dbReference type="InterPro" id="IPR000847">
    <property type="entry name" value="LysR_HTH_N"/>
</dbReference>
<dbReference type="OrthoDB" id="7260751at2"/>
<dbReference type="EMBL" id="VDMN01000002">
    <property type="protein sequence ID" value="TNM63407.1"/>
    <property type="molecule type" value="Genomic_DNA"/>
</dbReference>
<proteinExistence type="inferred from homology"/>
<dbReference type="InterPro" id="IPR005119">
    <property type="entry name" value="LysR_subst-bd"/>
</dbReference>
<dbReference type="PROSITE" id="PS50931">
    <property type="entry name" value="HTH_LYSR"/>
    <property type="match status" value="1"/>
</dbReference>
<keyword evidence="2" id="KW-0805">Transcription regulation</keyword>
<dbReference type="Pfam" id="PF00126">
    <property type="entry name" value="HTH_1"/>
    <property type="match status" value="1"/>
</dbReference>
<evidence type="ECO:0000256" key="4">
    <source>
        <dbReference type="ARBA" id="ARBA00023159"/>
    </source>
</evidence>
<dbReference type="InterPro" id="IPR036388">
    <property type="entry name" value="WH-like_DNA-bd_sf"/>
</dbReference>
<dbReference type="PANTHER" id="PTHR30427:SF1">
    <property type="entry name" value="TRANSCRIPTIONAL ACTIVATOR PROTEIN LYSR"/>
    <property type="match status" value="1"/>
</dbReference>
<organism evidence="7 8">
    <name type="scientific">Aliirhizobium smilacinae</name>
    <dbReference type="NCBI Taxonomy" id="1395944"/>
    <lineage>
        <taxon>Bacteria</taxon>
        <taxon>Pseudomonadati</taxon>
        <taxon>Pseudomonadota</taxon>
        <taxon>Alphaproteobacteria</taxon>
        <taxon>Hyphomicrobiales</taxon>
        <taxon>Rhizobiaceae</taxon>
        <taxon>Aliirhizobium</taxon>
    </lineage>
</organism>
<protein>
    <submittedName>
        <fullName evidence="7">LysR family transcriptional regulator</fullName>
    </submittedName>
</protein>
<evidence type="ECO:0000259" key="6">
    <source>
        <dbReference type="PROSITE" id="PS50931"/>
    </source>
</evidence>
<evidence type="ECO:0000313" key="7">
    <source>
        <dbReference type="EMBL" id="TNM63407.1"/>
    </source>
</evidence>
<gene>
    <name evidence="7" type="ORF">FHP24_11355</name>
</gene>
<accession>A0A5C4XJ15</accession>
<evidence type="ECO:0000256" key="3">
    <source>
        <dbReference type="ARBA" id="ARBA00023125"/>
    </source>
</evidence>
<dbReference type="RefSeq" id="WP_139676319.1">
    <property type="nucleotide sequence ID" value="NZ_VDMN01000002.1"/>
</dbReference>
<dbReference type="GO" id="GO:0043565">
    <property type="term" value="F:sequence-specific DNA binding"/>
    <property type="evidence" value="ECO:0007669"/>
    <property type="project" value="TreeGrafter"/>
</dbReference>
<name>A0A5C4XJ15_9HYPH</name>
<keyword evidence="4" id="KW-0010">Activator</keyword>
<evidence type="ECO:0000256" key="5">
    <source>
        <dbReference type="ARBA" id="ARBA00023163"/>
    </source>
</evidence>
<reference evidence="7 8" key="1">
    <citation type="submission" date="2019-06" db="EMBL/GenBank/DDBJ databases">
        <title>The draft genome of Rhizobium smilacinae PTYR-5.</title>
        <authorList>
            <person name="Liu L."/>
            <person name="Li L."/>
            <person name="Zhang X."/>
        </authorList>
    </citation>
    <scope>NUCLEOTIDE SEQUENCE [LARGE SCALE GENOMIC DNA]</scope>
    <source>
        <strain evidence="7 8">PTYR-5</strain>
    </source>
</reference>
<dbReference type="SUPFAM" id="SSF53850">
    <property type="entry name" value="Periplasmic binding protein-like II"/>
    <property type="match status" value="1"/>
</dbReference>
<dbReference type="GO" id="GO:0010628">
    <property type="term" value="P:positive regulation of gene expression"/>
    <property type="evidence" value="ECO:0007669"/>
    <property type="project" value="TreeGrafter"/>
</dbReference>
<dbReference type="Gene3D" id="3.40.190.10">
    <property type="entry name" value="Periplasmic binding protein-like II"/>
    <property type="match status" value="2"/>
</dbReference>
<dbReference type="InterPro" id="IPR036390">
    <property type="entry name" value="WH_DNA-bd_sf"/>
</dbReference>
<dbReference type="Pfam" id="PF03466">
    <property type="entry name" value="LysR_substrate"/>
    <property type="match status" value="1"/>
</dbReference>
<comment type="caution">
    <text evidence="7">The sequence shown here is derived from an EMBL/GenBank/DDBJ whole genome shotgun (WGS) entry which is preliminary data.</text>
</comment>
<dbReference type="Proteomes" id="UP000311605">
    <property type="component" value="Unassembled WGS sequence"/>
</dbReference>
<comment type="similarity">
    <text evidence="1">Belongs to the LysR transcriptional regulatory family.</text>
</comment>
<dbReference type="AlphaFoldDB" id="A0A5C4XJ15"/>
<dbReference type="PANTHER" id="PTHR30427">
    <property type="entry name" value="TRANSCRIPTIONAL ACTIVATOR PROTEIN LYSR"/>
    <property type="match status" value="1"/>
</dbReference>
<evidence type="ECO:0000256" key="1">
    <source>
        <dbReference type="ARBA" id="ARBA00009437"/>
    </source>
</evidence>
<dbReference type="SUPFAM" id="SSF46785">
    <property type="entry name" value="Winged helix' DNA-binding domain"/>
    <property type="match status" value="1"/>
</dbReference>